<feature type="region of interest" description="Disordered" evidence="1">
    <location>
        <begin position="446"/>
        <end position="486"/>
    </location>
</feature>
<feature type="compositionally biased region" description="Low complexity" evidence="1">
    <location>
        <begin position="446"/>
        <end position="456"/>
    </location>
</feature>
<sequence>MTADATRAGIAPSSSAGGGRRPARAARSASADARVDAVSLDFGDAALALDGAAFAASAAAPGGALEAALAAGRAAPRRSSTAGSTAREAPRRPRALARRARRRGAALVEDAVGAAVAVVGRYVDPAAARREALWLANDAFHDFLARSKRTCARKRPGAGTLWVDAGSKFSLAESVGKLWDARSYALAILIAALSGAWPYAELGCLLWGYCARGVPPARESVFKTVEMLSKWSFIDVFIVVLLVVACHVGVAVDARTASLELDASSDYDASASRRLEDARPAAAGGPAARAVAALTLVFAFFVPLANLAILAALWALPLRPAAQARLAAANDVTYGWSSLDVFVVAVVATGAQLGDLVDALAKKRCKQVDGVLGAFFDAALEGDATCLRLAVRVRPGCVVLAAAAALHALLGYLASHATTAAVAERVAAGAGDGFDVELVPDREAKVVGAPVAGDGDPPADDGDPTDDDRASPTRSPLVEGRSVRDS</sequence>
<comment type="caution">
    <text evidence="3">The sequence shown here is derived from an EMBL/GenBank/DDBJ whole genome shotgun (WGS) entry which is preliminary data.</text>
</comment>
<name>A0ABR1GFP9_AURAN</name>
<dbReference type="Proteomes" id="UP001363151">
    <property type="component" value="Unassembled WGS sequence"/>
</dbReference>
<dbReference type="EMBL" id="JBBJCI010000015">
    <property type="protein sequence ID" value="KAK7254835.1"/>
    <property type="molecule type" value="Genomic_DNA"/>
</dbReference>
<dbReference type="PANTHER" id="PTHR34730">
    <property type="entry name" value="UNNAMED PRODUCT"/>
    <property type="match status" value="1"/>
</dbReference>
<evidence type="ECO:0000256" key="1">
    <source>
        <dbReference type="SAM" id="MobiDB-lite"/>
    </source>
</evidence>
<dbReference type="InterPro" id="IPR007498">
    <property type="entry name" value="PqiA-like"/>
</dbReference>
<evidence type="ECO:0000313" key="4">
    <source>
        <dbReference type="Proteomes" id="UP001363151"/>
    </source>
</evidence>
<protein>
    <submittedName>
        <fullName evidence="3">Amine oxidase</fullName>
    </submittedName>
</protein>
<accession>A0ABR1GFP9</accession>
<reference evidence="3 4" key="1">
    <citation type="submission" date="2024-03" db="EMBL/GenBank/DDBJ databases">
        <title>Aureococcus anophagefferens CCMP1851 and Kratosvirus quantuckense: Draft genome of a second virus-susceptible host strain in the model system.</title>
        <authorList>
            <person name="Chase E."/>
            <person name="Truchon A.R."/>
            <person name="Schepens W."/>
            <person name="Wilhelm S.W."/>
        </authorList>
    </citation>
    <scope>NUCLEOTIDE SEQUENCE [LARGE SCALE GENOMIC DNA]</scope>
    <source>
        <strain evidence="3 4">CCMP1851</strain>
    </source>
</reference>
<feature type="compositionally biased region" description="Low complexity" evidence="1">
    <location>
        <begin position="76"/>
        <end position="87"/>
    </location>
</feature>
<evidence type="ECO:0000313" key="3">
    <source>
        <dbReference type="EMBL" id="KAK7254835.1"/>
    </source>
</evidence>
<evidence type="ECO:0000256" key="2">
    <source>
        <dbReference type="SAM" id="Phobius"/>
    </source>
</evidence>
<feature type="region of interest" description="Disordered" evidence="1">
    <location>
        <begin position="1"/>
        <end position="31"/>
    </location>
</feature>
<dbReference type="Pfam" id="PF04403">
    <property type="entry name" value="PqiA"/>
    <property type="match status" value="2"/>
</dbReference>
<keyword evidence="2" id="KW-0472">Membrane</keyword>
<organism evidence="3 4">
    <name type="scientific">Aureococcus anophagefferens</name>
    <name type="common">Harmful bloom alga</name>
    <dbReference type="NCBI Taxonomy" id="44056"/>
    <lineage>
        <taxon>Eukaryota</taxon>
        <taxon>Sar</taxon>
        <taxon>Stramenopiles</taxon>
        <taxon>Ochrophyta</taxon>
        <taxon>Pelagophyceae</taxon>
        <taxon>Pelagomonadales</taxon>
        <taxon>Pelagomonadaceae</taxon>
        <taxon>Aureococcus</taxon>
    </lineage>
</organism>
<feature type="transmembrane region" description="Helical" evidence="2">
    <location>
        <begin position="231"/>
        <end position="252"/>
    </location>
</feature>
<gene>
    <name evidence="3" type="ORF">SO694_00134074</name>
</gene>
<dbReference type="PANTHER" id="PTHR34730:SF1">
    <property type="entry name" value="PARAQUAT-INDUCIBLE PROTEIN A"/>
    <property type="match status" value="1"/>
</dbReference>
<keyword evidence="2" id="KW-1133">Transmembrane helix</keyword>
<feature type="transmembrane region" description="Helical" evidence="2">
    <location>
        <begin position="184"/>
        <end position="210"/>
    </location>
</feature>
<feature type="transmembrane region" description="Helical" evidence="2">
    <location>
        <begin position="290"/>
        <end position="316"/>
    </location>
</feature>
<keyword evidence="2" id="KW-0812">Transmembrane</keyword>
<feature type="region of interest" description="Disordered" evidence="1">
    <location>
        <begin position="76"/>
        <end position="96"/>
    </location>
</feature>
<feature type="compositionally biased region" description="Acidic residues" evidence="1">
    <location>
        <begin position="457"/>
        <end position="466"/>
    </location>
</feature>
<keyword evidence="4" id="KW-1185">Reference proteome</keyword>
<proteinExistence type="predicted"/>